<gene>
    <name evidence="1" type="ORF">KDK67_04060</name>
</gene>
<accession>A0A9E5DAK4</accession>
<dbReference type="NCBIfam" id="NF011143">
    <property type="entry name" value="PRK14555.1-4"/>
    <property type="match status" value="1"/>
</dbReference>
<dbReference type="InterPro" id="IPR022803">
    <property type="entry name" value="Ribosomal_uL5_dom_sf"/>
</dbReference>
<evidence type="ECO:0000313" key="2">
    <source>
        <dbReference type="Proteomes" id="UP001056766"/>
    </source>
</evidence>
<dbReference type="Gene3D" id="3.30.1440.10">
    <property type="match status" value="1"/>
</dbReference>
<sequence>MIHYISVRVSAHATEDESRVRSALDLFLLNSFDKGKCTDTDKYVESLVFEGYHGNPITLFSATIKRKPDTKAFAAFVRPNMTPEDVELLREEMPDRLDDDQMFHLRFDKQAAFNGQIKLSSSSDAIIVKVKIETYPKDRLNAGRIVEELFG</sequence>
<dbReference type="AlphaFoldDB" id="A0A9E5DAK4"/>
<dbReference type="Pfam" id="PF01877">
    <property type="entry name" value="RNA_binding"/>
    <property type="match status" value="1"/>
</dbReference>
<proteinExistence type="predicted"/>
<keyword evidence="2" id="KW-1185">Reference proteome</keyword>
<dbReference type="PANTHER" id="PTHR38816">
    <property type="entry name" value="EXOSOME SUBUNIT, DUF54 FAMILY-RELATED"/>
    <property type="match status" value="1"/>
</dbReference>
<dbReference type="PANTHER" id="PTHR38816:SF1">
    <property type="entry name" value="EXOSOME SUBUNIT"/>
    <property type="match status" value="1"/>
</dbReference>
<reference evidence="1" key="2">
    <citation type="submission" date="2021-04" db="EMBL/GenBank/DDBJ databases">
        <authorList>
            <person name="Dong X."/>
        </authorList>
    </citation>
    <scope>NUCLEOTIDE SEQUENCE</scope>
    <source>
        <strain evidence="1">LLY</strain>
    </source>
</reference>
<comment type="caution">
    <text evidence="1">The sequence shown here is derived from an EMBL/GenBank/DDBJ whole genome shotgun (WGS) entry which is preliminary data.</text>
</comment>
<dbReference type="Proteomes" id="UP001056766">
    <property type="component" value="Unassembled WGS sequence"/>
</dbReference>
<dbReference type="EMBL" id="JAGSOI010000010">
    <property type="protein sequence ID" value="MCM1986186.1"/>
    <property type="molecule type" value="Genomic_DNA"/>
</dbReference>
<dbReference type="SUPFAM" id="SSF55282">
    <property type="entry name" value="RL5-like"/>
    <property type="match status" value="1"/>
</dbReference>
<evidence type="ECO:0000313" key="1">
    <source>
        <dbReference type="EMBL" id="MCM1986186.1"/>
    </source>
</evidence>
<dbReference type="InterPro" id="IPR002739">
    <property type="entry name" value="PAB1135-like"/>
</dbReference>
<organism evidence="1 2">
    <name type="scientific">Methanococcoides seepicolus</name>
    <dbReference type="NCBI Taxonomy" id="2828780"/>
    <lineage>
        <taxon>Archaea</taxon>
        <taxon>Methanobacteriati</taxon>
        <taxon>Methanobacteriota</taxon>
        <taxon>Stenosarchaea group</taxon>
        <taxon>Methanomicrobia</taxon>
        <taxon>Methanosarcinales</taxon>
        <taxon>Methanosarcinaceae</taxon>
        <taxon>Methanococcoides</taxon>
    </lineage>
</organism>
<dbReference type="RefSeq" id="WP_250867553.1">
    <property type="nucleotide sequence ID" value="NZ_JAGSOI010000010.1"/>
</dbReference>
<reference evidence="1" key="1">
    <citation type="journal article" date="2021" name="mSystems">
        <title>Bacteria and Archaea Synergistically Convert Glycine Betaine to Biogenic Methane in the Formosa Cold Seep of the South China Sea.</title>
        <authorList>
            <person name="Li L."/>
            <person name="Zhang W."/>
            <person name="Zhang S."/>
            <person name="Song L."/>
            <person name="Sun Q."/>
            <person name="Zhang H."/>
            <person name="Xiang H."/>
            <person name="Dong X."/>
        </authorList>
    </citation>
    <scope>NUCLEOTIDE SEQUENCE</scope>
    <source>
        <strain evidence="1">LLY</strain>
    </source>
</reference>
<name>A0A9E5DAK4_9EURY</name>
<protein>
    <submittedName>
        <fullName evidence="1">RNA-binding protein</fullName>
    </submittedName>
</protein>